<feature type="region of interest" description="Disordered" evidence="1">
    <location>
        <begin position="65"/>
        <end position="97"/>
    </location>
</feature>
<evidence type="ECO:0000313" key="3">
    <source>
        <dbReference type="Proteomes" id="UP000499080"/>
    </source>
</evidence>
<feature type="compositionally biased region" description="Low complexity" evidence="1">
    <location>
        <begin position="65"/>
        <end position="82"/>
    </location>
</feature>
<comment type="caution">
    <text evidence="2">The sequence shown here is derived from an EMBL/GenBank/DDBJ whole genome shotgun (WGS) entry which is preliminary data.</text>
</comment>
<protein>
    <submittedName>
        <fullName evidence="2">Uncharacterized protein</fullName>
    </submittedName>
</protein>
<keyword evidence="3" id="KW-1185">Reference proteome</keyword>
<dbReference type="EMBL" id="BGPR01156053">
    <property type="protein sequence ID" value="GBL77581.1"/>
    <property type="molecule type" value="Genomic_DNA"/>
</dbReference>
<accession>A0A4Y2ACK1</accession>
<sequence>MPKPRNYSLNKNPFSYSKVVRPATCSCGKKIQQPTNNQPAGCQSAQTEEQITQVFCMPLAKLKSNNSKSETTTVSTVLTTQTPKSSTNVKKKSQNTK</sequence>
<evidence type="ECO:0000256" key="1">
    <source>
        <dbReference type="SAM" id="MobiDB-lite"/>
    </source>
</evidence>
<name>A0A4Y2ACK1_ARAVE</name>
<dbReference type="AlphaFoldDB" id="A0A4Y2ACK1"/>
<reference evidence="2 3" key="1">
    <citation type="journal article" date="2019" name="Sci. Rep.">
        <title>Orb-weaving spider Araneus ventricosus genome elucidates the spidroin gene catalogue.</title>
        <authorList>
            <person name="Kono N."/>
            <person name="Nakamura H."/>
            <person name="Ohtoshi R."/>
            <person name="Moran D.A.P."/>
            <person name="Shinohara A."/>
            <person name="Yoshida Y."/>
            <person name="Fujiwara M."/>
            <person name="Mori M."/>
            <person name="Tomita M."/>
            <person name="Arakawa K."/>
        </authorList>
    </citation>
    <scope>NUCLEOTIDE SEQUENCE [LARGE SCALE GENOMIC DNA]</scope>
</reference>
<dbReference type="Proteomes" id="UP000499080">
    <property type="component" value="Unassembled WGS sequence"/>
</dbReference>
<proteinExistence type="predicted"/>
<gene>
    <name evidence="2" type="ORF">AVEN_37636_1</name>
</gene>
<evidence type="ECO:0000313" key="2">
    <source>
        <dbReference type="EMBL" id="GBL77581.1"/>
    </source>
</evidence>
<organism evidence="2 3">
    <name type="scientific">Araneus ventricosus</name>
    <name type="common">Orbweaver spider</name>
    <name type="synonym">Epeira ventricosa</name>
    <dbReference type="NCBI Taxonomy" id="182803"/>
    <lineage>
        <taxon>Eukaryota</taxon>
        <taxon>Metazoa</taxon>
        <taxon>Ecdysozoa</taxon>
        <taxon>Arthropoda</taxon>
        <taxon>Chelicerata</taxon>
        <taxon>Arachnida</taxon>
        <taxon>Araneae</taxon>
        <taxon>Araneomorphae</taxon>
        <taxon>Entelegynae</taxon>
        <taxon>Araneoidea</taxon>
        <taxon>Araneidae</taxon>
        <taxon>Araneus</taxon>
    </lineage>
</organism>